<dbReference type="EMBL" id="PGCL01000001">
    <property type="protein sequence ID" value="TAJ45703.1"/>
    <property type="molecule type" value="Genomic_DNA"/>
</dbReference>
<organism evidence="3 4">
    <name type="scientific">Methanofollis fontis</name>
    <dbReference type="NCBI Taxonomy" id="2052832"/>
    <lineage>
        <taxon>Archaea</taxon>
        <taxon>Methanobacteriati</taxon>
        <taxon>Methanobacteriota</taxon>
        <taxon>Stenosarchaea group</taxon>
        <taxon>Methanomicrobia</taxon>
        <taxon>Methanomicrobiales</taxon>
        <taxon>Methanomicrobiaceae</taxon>
        <taxon>Methanofollis</taxon>
    </lineage>
</organism>
<feature type="domain" description="DUF2202" evidence="2">
    <location>
        <begin position="57"/>
        <end position="211"/>
    </location>
</feature>
<dbReference type="InterPro" id="IPR012347">
    <property type="entry name" value="Ferritin-like"/>
</dbReference>
<dbReference type="InterPro" id="IPR019243">
    <property type="entry name" value="DUF2202"/>
</dbReference>
<feature type="region of interest" description="Disordered" evidence="1">
    <location>
        <begin position="24"/>
        <end position="46"/>
    </location>
</feature>
<dbReference type="Pfam" id="PF09968">
    <property type="entry name" value="DUF2202"/>
    <property type="match status" value="1"/>
</dbReference>
<name>A0A483CRG3_9EURY</name>
<reference evidence="3 4" key="1">
    <citation type="submission" date="2017-11" db="EMBL/GenBank/DDBJ databases">
        <title>Isolation and Characterization of Methanofollis Species from Methane Seep Offshore SW Taiwan.</title>
        <authorList>
            <person name="Teng N.-H."/>
            <person name="Lai M.-C."/>
            <person name="Chen S.-C."/>
        </authorList>
    </citation>
    <scope>NUCLEOTIDE SEQUENCE [LARGE SCALE GENOMIC DNA]</scope>
    <source>
        <strain evidence="3 4">FWC-SCC2</strain>
    </source>
</reference>
<evidence type="ECO:0000259" key="2">
    <source>
        <dbReference type="Pfam" id="PF09968"/>
    </source>
</evidence>
<dbReference type="OrthoDB" id="117100at2157"/>
<dbReference type="SUPFAM" id="SSF47240">
    <property type="entry name" value="Ferritin-like"/>
    <property type="match status" value="1"/>
</dbReference>
<dbReference type="CDD" id="cd01048">
    <property type="entry name" value="Ferritin_like_AB2"/>
    <property type="match status" value="1"/>
</dbReference>
<comment type="caution">
    <text evidence="3">The sequence shown here is derived from an EMBL/GenBank/DDBJ whole genome shotgun (WGS) entry which is preliminary data.</text>
</comment>
<dbReference type="InterPro" id="IPR009078">
    <property type="entry name" value="Ferritin-like_SF"/>
</dbReference>
<feature type="compositionally biased region" description="Gly residues" evidence="1">
    <location>
        <begin position="24"/>
        <end position="41"/>
    </location>
</feature>
<dbReference type="AlphaFoldDB" id="A0A483CRG3"/>
<protein>
    <recommendedName>
        <fullName evidence="2">DUF2202 domain-containing protein</fullName>
    </recommendedName>
</protein>
<proteinExistence type="predicted"/>
<accession>A0A483CRG3</accession>
<dbReference type="RefSeq" id="WP_130646067.1">
    <property type="nucleotide sequence ID" value="NZ_PGCL01000001.1"/>
</dbReference>
<evidence type="ECO:0000313" key="3">
    <source>
        <dbReference type="EMBL" id="TAJ45703.1"/>
    </source>
</evidence>
<sequence length="220" mass="23289">MDRRILITAALIILALLSAGCSGGEGGGGPHGQQGGGGGGNNVAVTPGSLNATETADILYLREEEKLARDAYTHFSDLYGTQVFSNIAASEQTHMDALGTLIDRYALDDPVRPATGEFTNATLQQTYDRLTAEGSASEIEALKVAARIEETDIVDLAAASARTDNTDVRQVYASLMMGSENHLRSFVRNLGQSGVEYRPAVLSDDDYDEIIGGGTLVPSY</sequence>
<gene>
    <name evidence="3" type="ORF">CUJ86_03025</name>
</gene>
<evidence type="ECO:0000256" key="1">
    <source>
        <dbReference type="SAM" id="MobiDB-lite"/>
    </source>
</evidence>
<dbReference type="PROSITE" id="PS51257">
    <property type="entry name" value="PROKAR_LIPOPROTEIN"/>
    <property type="match status" value="1"/>
</dbReference>
<dbReference type="Proteomes" id="UP000292580">
    <property type="component" value="Unassembled WGS sequence"/>
</dbReference>
<evidence type="ECO:0000313" key="4">
    <source>
        <dbReference type="Proteomes" id="UP000292580"/>
    </source>
</evidence>
<dbReference type="Gene3D" id="1.20.1260.10">
    <property type="match status" value="1"/>
</dbReference>
<keyword evidence="4" id="KW-1185">Reference proteome</keyword>